<protein>
    <recommendedName>
        <fullName evidence="5">Peroxin 26</fullName>
    </recommendedName>
</protein>
<feature type="transmembrane region" description="Helical" evidence="2">
    <location>
        <begin position="399"/>
        <end position="417"/>
    </location>
</feature>
<dbReference type="Proteomes" id="UP001324427">
    <property type="component" value="Unassembled WGS sequence"/>
</dbReference>
<evidence type="ECO:0000313" key="4">
    <source>
        <dbReference type="Proteomes" id="UP001324427"/>
    </source>
</evidence>
<organism evidence="3 4">
    <name type="scientific">Oleoguttula mirabilis</name>
    <dbReference type="NCBI Taxonomy" id="1507867"/>
    <lineage>
        <taxon>Eukaryota</taxon>
        <taxon>Fungi</taxon>
        <taxon>Dikarya</taxon>
        <taxon>Ascomycota</taxon>
        <taxon>Pezizomycotina</taxon>
        <taxon>Dothideomycetes</taxon>
        <taxon>Dothideomycetidae</taxon>
        <taxon>Mycosphaerellales</taxon>
        <taxon>Teratosphaeriaceae</taxon>
        <taxon>Oleoguttula</taxon>
    </lineage>
</organism>
<proteinExistence type="predicted"/>
<sequence length="449" mass="49724">MAATETMTYQDSLDSQYLSSSLSNLSRSRSTNSLIVRTYKQATQLYLTKRFKEALETLEPIITPQRAQRDDATNGDVPHGAGATAAPVAQCSKGTRTKVWVFYLSLLHAIIELGPEEGKLAFGSSRWRQLANKAREGTIWEEIVQAGYGGIEGDVDADVVVNLATLLLGHMATQTLNQQRLETWLATGGAGDGGQHVAFADGTISPAPNGGTSSPKALATRLKILELYTLHVLPANEEWQYAREFIEMNDTLDEERREVFVHALQQLREEKDGTAVKERELAARREREMEEQRQQEEAGREQQARQEDEKQKAAEVQPQRASSVRSDASIASSSNTPVNGTTKPAANSQSKLPAKRASPSKASKKPPAPPPTLYRRASSALNNIQHMIMQASRNMTGNSMAMFRLLMFMVAFLVLVARRDLRLKLKRVLEDGWTKVRRTVGMGVKVSYI</sequence>
<evidence type="ECO:0000313" key="3">
    <source>
        <dbReference type="EMBL" id="KAK4540187.1"/>
    </source>
</evidence>
<feature type="compositionally biased region" description="Basic and acidic residues" evidence="1">
    <location>
        <begin position="284"/>
        <end position="313"/>
    </location>
</feature>
<name>A0AAV9J5G6_9PEZI</name>
<dbReference type="AlphaFoldDB" id="A0AAV9J5G6"/>
<reference evidence="3 4" key="1">
    <citation type="submission" date="2021-11" db="EMBL/GenBank/DDBJ databases">
        <title>Black yeast isolated from Biological Soil Crust.</title>
        <authorList>
            <person name="Kurbessoian T."/>
        </authorList>
    </citation>
    <scope>NUCLEOTIDE SEQUENCE [LARGE SCALE GENOMIC DNA]</scope>
    <source>
        <strain evidence="3 4">CCFEE 5522</strain>
    </source>
</reference>
<feature type="region of interest" description="Disordered" evidence="1">
    <location>
        <begin position="284"/>
        <end position="375"/>
    </location>
</feature>
<keyword evidence="2" id="KW-0472">Membrane</keyword>
<comment type="caution">
    <text evidence="3">The sequence shown here is derived from an EMBL/GenBank/DDBJ whole genome shotgun (WGS) entry which is preliminary data.</text>
</comment>
<feature type="compositionally biased region" description="Low complexity" evidence="1">
    <location>
        <begin position="350"/>
        <end position="361"/>
    </location>
</feature>
<gene>
    <name evidence="3" type="ORF">LTR36_009685</name>
</gene>
<keyword evidence="4" id="KW-1185">Reference proteome</keyword>
<dbReference type="EMBL" id="JAVFHQ010000072">
    <property type="protein sequence ID" value="KAK4540187.1"/>
    <property type="molecule type" value="Genomic_DNA"/>
</dbReference>
<keyword evidence="2" id="KW-1133">Transmembrane helix</keyword>
<evidence type="ECO:0000256" key="1">
    <source>
        <dbReference type="SAM" id="MobiDB-lite"/>
    </source>
</evidence>
<keyword evidence="2" id="KW-0812">Transmembrane</keyword>
<evidence type="ECO:0008006" key="5">
    <source>
        <dbReference type="Google" id="ProtNLM"/>
    </source>
</evidence>
<feature type="compositionally biased region" description="Low complexity" evidence="1">
    <location>
        <begin position="321"/>
        <end position="334"/>
    </location>
</feature>
<feature type="compositionally biased region" description="Polar residues" evidence="1">
    <location>
        <begin position="335"/>
        <end position="349"/>
    </location>
</feature>
<evidence type="ECO:0000256" key="2">
    <source>
        <dbReference type="SAM" id="Phobius"/>
    </source>
</evidence>
<accession>A0AAV9J5G6</accession>